<feature type="transmembrane region" description="Helical" evidence="7">
    <location>
        <begin position="177"/>
        <end position="196"/>
    </location>
</feature>
<feature type="transmembrane region" description="Helical" evidence="7">
    <location>
        <begin position="21"/>
        <end position="40"/>
    </location>
</feature>
<feature type="domain" description="ABC transmembrane type-1" evidence="8">
    <location>
        <begin position="79"/>
        <end position="290"/>
    </location>
</feature>
<dbReference type="Gene3D" id="1.10.3720.10">
    <property type="entry name" value="MetI-like"/>
    <property type="match status" value="1"/>
</dbReference>
<comment type="subcellular location">
    <subcellularLocation>
        <location evidence="1 7">Cell membrane</location>
        <topology evidence="1 7">Multi-pass membrane protein</topology>
    </subcellularLocation>
</comment>
<evidence type="ECO:0000256" key="4">
    <source>
        <dbReference type="ARBA" id="ARBA00022692"/>
    </source>
</evidence>
<proteinExistence type="inferred from homology"/>
<dbReference type="Proteomes" id="UP001156691">
    <property type="component" value="Unassembled WGS sequence"/>
</dbReference>
<protein>
    <submittedName>
        <fullName evidence="9">ABC transporter permease</fullName>
    </submittedName>
</protein>
<keyword evidence="4 7" id="KW-0812">Transmembrane</keyword>
<dbReference type="SUPFAM" id="SSF161098">
    <property type="entry name" value="MetI-like"/>
    <property type="match status" value="1"/>
</dbReference>
<keyword evidence="2 7" id="KW-0813">Transport</keyword>
<dbReference type="PANTHER" id="PTHR30193:SF37">
    <property type="entry name" value="INNER MEMBRANE ABC TRANSPORTER PERMEASE PROTEIN YCJO"/>
    <property type="match status" value="1"/>
</dbReference>
<feature type="transmembrane region" description="Helical" evidence="7">
    <location>
        <begin position="217"/>
        <end position="244"/>
    </location>
</feature>
<accession>A0ABQ5WDK3</accession>
<evidence type="ECO:0000256" key="7">
    <source>
        <dbReference type="RuleBase" id="RU363032"/>
    </source>
</evidence>
<dbReference type="CDD" id="cd06261">
    <property type="entry name" value="TM_PBP2"/>
    <property type="match status" value="1"/>
</dbReference>
<dbReference type="InterPro" id="IPR051393">
    <property type="entry name" value="ABC_transporter_permease"/>
</dbReference>
<keyword evidence="5 7" id="KW-1133">Transmembrane helix</keyword>
<evidence type="ECO:0000259" key="8">
    <source>
        <dbReference type="PROSITE" id="PS50928"/>
    </source>
</evidence>
<keyword evidence="10" id="KW-1185">Reference proteome</keyword>
<evidence type="ECO:0000256" key="6">
    <source>
        <dbReference type="ARBA" id="ARBA00023136"/>
    </source>
</evidence>
<reference evidence="10" key="1">
    <citation type="journal article" date="2019" name="Int. J. Syst. Evol. Microbiol.">
        <title>The Global Catalogue of Microorganisms (GCM) 10K type strain sequencing project: providing services to taxonomists for standard genome sequencing and annotation.</title>
        <authorList>
            <consortium name="The Broad Institute Genomics Platform"/>
            <consortium name="The Broad Institute Genome Sequencing Center for Infectious Disease"/>
            <person name="Wu L."/>
            <person name="Ma J."/>
        </authorList>
    </citation>
    <scope>NUCLEOTIDE SEQUENCE [LARGE SCALE GENOMIC DNA]</scope>
    <source>
        <strain evidence="10">NBRC 112416</strain>
    </source>
</reference>
<feature type="transmembrane region" description="Helical" evidence="7">
    <location>
        <begin position="83"/>
        <end position="104"/>
    </location>
</feature>
<gene>
    <name evidence="9" type="ORF">GCM10010862_52220</name>
</gene>
<evidence type="ECO:0000313" key="9">
    <source>
        <dbReference type="EMBL" id="GLQ57963.1"/>
    </source>
</evidence>
<dbReference type="PANTHER" id="PTHR30193">
    <property type="entry name" value="ABC TRANSPORTER PERMEASE PROTEIN"/>
    <property type="match status" value="1"/>
</dbReference>
<dbReference type="PROSITE" id="PS50928">
    <property type="entry name" value="ABC_TM1"/>
    <property type="match status" value="1"/>
</dbReference>
<evidence type="ECO:0000256" key="2">
    <source>
        <dbReference type="ARBA" id="ARBA00022448"/>
    </source>
</evidence>
<sequence>MNAQTRGLPVLVKALTTREARVGFAFVLPALVLFIIFRIGPTLAGLVLSFMEYRIGRSSFTGLQNFSRLFADPIFWESLRVTMTYVVISVPLTTVVALAMALLVNRPVRWQSFFRSAFFLPYVTSLIMAGIIWVAIYGPSGPINAVLTLIGLPTANWLEQPGSVLPAIAVMSVWKNFGYSMMVFLSGLLAIPGEYYEAADIDGADSWRKFWSITLPLLKPTLFFVLVIETIGAFQVFDAVYVMTNGGPVRASYTLVYMLYDQGFQFFNFGAASAVGVVLFIIILLISLVQRRFLSERAS</sequence>
<evidence type="ECO:0000256" key="5">
    <source>
        <dbReference type="ARBA" id="ARBA00022989"/>
    </source>
</evidence>
<evidence type="ECO:0000256" key="3">
    <source>
        <dbReference type="ARBA" id="ARBA00022475"/>
    </source>
</evidence>
<dbReference type="EMBL" id="BSNS01000026">
    <property type="protein sequence ID" value="GLQ57963.1"/>
    <property type="molecule type" value="Genomic_DNA"/>
</dbReference>
<dbReference type="InterPro" id="IPR000515">
    <property type="entry name" value="MetI-like"/>
</dbReference>
<comment type="caution">
    <text evidence="9">The sequence shown here is derived from an EMBL/GenBank/DDBJ whole genome shotgun (WGS) entry which is preliminary data.</text>
</comment>
<feature type="transmembrane region" description="Helical" evidence="7">
    <location>
        <begin position="264"/>
        <end position="289"/>
    </location>
</feature>
<name>A0ABQ5WDK3_9HYPH</name>
<evidence type="ECO:0000256" key="1">
    <source>
        <dbReference type="ARBA" id="ARBA00004651"/>
    </source>
</evidence>
<dbReference type="RefSeq" id="WP_284343358.1">
    <property type="nucleotide sequence ID" value="NZ_BSNS01000026.1"/>
</dbReference>
<dbReference type="InterPro" id="IPR035906">
    <property type="entry name" value="MetI-like_sf"/>
</dbReference>
<feature type="transmembrane region" description="Helical" evidence="7">
    <location>
        <begin position="116"/>
        <end position="136"/>
    </location>
</feature>
<keyword evidence="6 7" id="KW-0472">Membrane</keyword>
<comment type="similarity">
    <text evidence="7">Belongs to the binding-protein-dependent transport system permease family.</text>
</comment>
<evidence type="ECO:0000313" key="10">
    <source>
        <dbReference type="Proteomes" id="UP001156691"/>
    </source>
</evidence>
<keyword evidence="3" id="KW-1003">Cell membrane</keyword>
<organism evidence="9 10">
    <name type="scientific">Devosia nitrariae</name>
    <dbReference type="NCBI Taxonomy" id="2071872"/>
    <lineage>
        <taxon>Bacteria</taxon>
        <taxon>Pseudomonadati</taxon>
        <taxon>Pseudomonadota</taxon>
        <taxon>Alphaproteobacteria</taxon>
        <taxon>Hyphomicrobiales</taxon>
        <taxon>Devosiaceae</taxon>
        <taxon>Devosia</taxon>
    </lineage>
</organism>
<dbReference type="Pfam" id="PF00528">
    <property type="entry name" value="BPD_transp_1"/>
    <property type="match status" value="1"/>
</dbReference>